<dbReference type="GO" id="GO:0032259">
    <property type="term" value="P:methylation"/>
    <property type="evidence" value="ECO:0007669"/>
    <property type="project" value="UniProtKB-KW"/>
</dbReference>
<name>A0ABR8MJW5_9ACTN</name>
<accession>A0ABR8MJW5</accession>
<keyword evidence="2" id="KW-0808">Transferase</keyword>
<organism evidence="2 3">
    <name type="scientific">Nocardioides hwasunensis</name>
    <dbReference type="NCBI Taxonomy" id="397258"/>
    <lineage>
        <taxon>Bacteria</taxon>
        <taxon>Bacillati</taxon>
        <taxon>Actinomycetota</taxon>
        <taxon>Actinomycetes</taxon>
        <taxon>Propionibacteriales</taxon>
        <taxon>Nocardioidaceae</taxon>
        <taxon>Nocardioides</taxon>
    </lineage>
</organism>
<feature type="domain" description="Methyltransferase" evidence="1">
    <location>
        <begin position="56"/>
        <end position="142"/>
    </location>
</feature>
<proteinExistence type="predicted"/>
<sequence>MSDQSFSEVFTDALHGRPTVVHGLDQEPTLLPMHLWRRPADADDLRLVDLCSGPTLDVGCGPGRMTEALAAAGHETLGIDVVEAAVHLTRQRGVSALRHDVFERVPSEGEWETALLADGNVGIGGDPVALLTRVSRLLAPGGRAVVELEGPGIAMRDGWAVLEGAAGRSRPFRWAHVGVDDVEHVAARAGLAVERVCPVGHRWVAVLTVATP</sequence>
<gene>
    <name evidence="2" type="ORF">IEZ25_09200</name>
</gene>
<keyword evidence="2" id="KW-0489">Methyltransferase</keyword>
<evidence type="ECO:0000313" key="2">
    <source>
        <dbReference type="EMBL" id="MBD3914789.1"/>
    </source>
</evidence>
<keyword evidence="3" id="KW-1185">Reference proteome</keyword>
<evidence type="ECO:0000313" key="3">
    <source>
        <dbReference type="Proteomes" id="UP000649289"/>
    </source>
</evidence>
<evidence type="ECO:0000259" key="1">
    <source>
        <dbReference type="Pfam" id="PF13649"/>
    </source>
</evidence>
<dbReference type="InterPro" id="IPR029063">
    <property type="entry name" value="SAM-dependent_MTases_sf"/>
</dbReference>
<dbReference type="Proteomes" id="UP000649289">
    <property type="component" value="Unassembled WGS sequence"/>
</dbReference>
<protein>
    <submittedName>
        <fullName evidence="2">Class I SAM-dependent methyltransferase</fullName>
    </submittedName>
</protein>
<dbReference type="GO" id="GO:0008168">
    <property type="term" value="F:methyltransferase activity"/>
    <property type="evidence" value="ECO:0007669"/>
    <property type="project" value="UniProtKB-KW"/>
</dbReference>
<dbReference type="CDD" id="cd02440">
    <property type="entry name" value="AdoMet_MTases"/>
    <property type="match status" value="1"/>
</dbReference>
<reference evidence="2 3" key="1">
    <citation type="submission" date="2020-09" db="EMBL/GenBank/DDBJ databases">
        <title>novel species in genus Nocardioides.</title>
        <authorList>
            <person name="Zhang G."/>
        </authorList>
    </citation>
    <scope>NUCLEOTIDE SEQUENCE [LARGE SCALE GENOMIC DNA]</scope>
    <source>
        <strain evidence="2 3">19197</strain>
    </source>
</reference>
<dbReference type="EMBL" id="JACXYY010000003">
    <property type="protein sequence ID" value="MBD3914789.1"/>
    <property type="molecule type" value="Genomic_DNA"/>
</dbReference>
<dbReference type="InterPro" id="IPR041698">
    <property type="entry name" value="Methyltransf_25"/>
</dbReference>
<dbReference type="SUPFAM" id="SSF53335">
    <property type="entry name" value="S-adenosyl-L-methionine-dependent methyltransferases"/>
    <property type="match status" value="1"/>
</dbReference>
<dbReference type="Gene3D" id="3.40.50.150">
    <property type="entry name" value="Vaccinia Virus protein VP39"/>
    <property type="match status" value="1"/>
</dbReference>
<dbReference type="RefSeq" id="WP_191199090.1">
    <property type="nucleotide sequence ID" value="NZ_BAAAPA010000004.1"/>
</dbReference>
<dbReference type="Pfam" id="PF13649">
    <property type="entry name" value="Methyltransf_25"/>
    <property type="match status" value="1"/>
</dbReference>
<comment type="caution">
    <text evidence="2">The sequence shown here is derived from an EMBL/GenBank/DDBJ whole genome shotgun (WGS) entry which is preliminary data.</text>
</comment>